<protein>
    <submittedName>
        <fullName evidence="1">Uncharacterized protein</fullName>
    </submittedName>
</protein>
<accession>A0ACC2SDB5</accession>
<dbReference type="EMBL" id="QTSX02005202">
    <property type="protein sequence ID" value="KAJ9060349.1"/>
    <property type="molecule type" value="Genomic_DNA"/>
</dbReference>
<comment type="caution">
    <text evidence="1">The sequence shown here is derived from an EMBL/GenBank/DDBJ whole genome shotgun (WGS) entry which is preliminary data.</text>
</comment>
<evidence type="ECO:0000313" key="1">
    <source>
        <dbReference type="EMBL" id="KAJ9060349.1"/>
    </source>
</evidence>
<proteinExistence type="predicted"/>
<name>A0ACC2SDB5_9FUNG</name>
<organism evidence="1 2">
    <name type="scientific">Entomophthora muscae</name>
    <dbReference type="NCBI Taxonomy" id="34485"/>
    <lineage>
        <taxon>Eukaryota</taxon>
        <taxon>Fungi</taxon>
        <taxon>Fungi incertae sedis</taxon>
        <taxon>Zoopagomycota</taxon>
        <taxon>Entomophthoromycotina</taxon>
        <taxon>Entomophthoromycetes</taxon>
        <taxon>Entomophthorales</taxon>
        <taxon>Entomophthoraceae</taxon>
        <taxon>Entomophthora</taxon>
    </lineage>
</organism>
<dbReference type="Proteomes" id="UP001165960">
    <property type="component" value="Unassembled WGS sequence"/>
</dbReference>
<sequence length="189" mass="21505">MSDSSAQTEYEKYYNNLDEEGKQRWRKYPCEYCKYLIAQVWAPYLFTEYFVTDTEASSIIQSNNVQPTGLEVSVTDPPPLLRPAVRNIPDNTGVQEVFLCTLQYNKQDKKGSSSPLLGKLLQKAEALEQELKIIFLIWTGFIPRLQAARRAWRLARARQPASPRQPSPASQPASPHTTRQMGKLPKGES</sequence>
<evidence type="ECO:0000313" key="2">
    <source>
        <dbReference type="Proteomes" id="UP001165960"/>
    </source>
</evidence>
<keyword evidence="2" id="KW-1185">Reference proteome</keyword>
<reference evidence="1" key="1">
    <citation type="submission" date="2022-04" db="EMBL/GenBank/DDBJ databases">
        <title>Genome of the entomopathogenic fungus Entomophthora muscae.</title>
        <authorList>
            <person name="Elya C."/>
            <person name="Lovett B.R."/>
            <person name="Lee E."/>
            <person name="Macias A.M."/>
            <person name="Hajek A.E."/>
            <person name="De Bivort B.L."/>
            <person name="Kasson M.T."/>
            <person name="De Fine Licht H.H."/>
            <person name="Stajich J.E."/>
        </authorList>
    </citation>
    <scope>NUCLEOTIDE SEQUENCE</scope>
    <source>
        <strain evidence="1">Berkeley</strain>
    </source>
</reference>
<gene>
    <name evidence="1" type="ORF">DSO57_1031789</name>
</gene>